<protein>
    <submittedName>
        <fullName evidence="3">NTP transferase domain-containing protein</fullName>
    </submittedName>
</protein>
<dbReference type="EMBL" id="JBHSSN010000002">
    <property type="protein sequence ID" value="MFC6322354.1"/>
    <property type="molecule type" value="Genomic_DNA"/>
</dbReference>
<dbReference type="Proteomes" id="UP001596186">
    <property type="component" value="Unassembled WGS sequence"/>
</dbReference>
<keyword evidence="4" id="KW-1185">Reference proteome</keyword>
<evidence type="ECO:0000259" key="2">
    <source>
        <dbReference type="Pfam" id="PF12804"/>
    </source>
</evidence>
<evidence type="ECO:0000313" key="4">
    <source>
        <dbReference type="Proteomes" id="UP001596186"/>
    </source>
</evidence>
<accession>A0ABW1URM7</accession>
<dbReference type="Pfam" id="PF12804">
    <property type="entry name" value="NTP_transf_3"/>
    <property type="match status" value="1"/>
</dbReference>
<gene>
    <name evidence="3" type="ORF">ACFP1F_01055</name>
</gene>
<name>A0ABW1URM7_9LACO</name>
<dbReference type="Gene3D" id="3.90.550.10">
    <property type="entry name" value="Spore Coat Polysaccharide Biosynthesis Protein SpsA, Chain A"/>
    <property type="match status" value="1"/>
</dbReference>
<comment type="caution">
    <text evidence="3">The sequence shown here is derived from an EMBL/GenBank/DDBJ whole genome shotgun (WGS) entry which is preliminary data.</text>
</comment>
<keyword evidence="1 3" id="KW-0808">Transferase</keyword>
<sequence>MTDSLILAGGKSTRFNSDKALAHFNDLIIPNVKYTANLTIPYVDQCFISTNANNYQTIKKLFSKQVVIQDVEPLIDCGPMSALWSYFKITKKNAADLLVIATDYIIDESAIDCLSKNVGYIEIKRVPYYTCCHLKIKLELLEKYIRQKNYRWRSLLNEANCQEIQFNGNVKNINYPEDLK</sequence>
<dbReference type="InterPro" id="IPR025877">
    <property type="entry name" value="MobA-like_NTP_Trfase"/>
</dbReference>
<feature type="domain" description="MobA-like NTP transferase" evidence="2">
    <location>
        <begin position="5"/>
        <end position="112"/>
    </location>
</feature>
<reference evidence="4" key="1">
    <citation type="journal article" date="2019" name="Int. J. Syst. Evol. Microbiol.">
        <title>The Global Catalogue of Microorganisms (GCM) 10K type strain sequencing project: providing services to taxonomists for standard genome sequencing and annotation.</title>
        <authorList>
            <consortium name="The Broad Institute Genomics Platform"/>
            <consortium name="The Broad Institute Genome Sequencing Center for Infectious Disease"/>
            <person name="Wu L."/>
            <person name="Ma J."/>
        </authorList>
    </citation>
    <scope>NUCLEOTIDE SEQUENCE [LARGE SCALE GENOMIC DNA]</scope>
    <source>
        <strain evidence="4">CCM 8895</strain>
    </source>
</reference>
<dbReference type="SUPFAM" id="SSF53448">
    <property type="entry name" value="Nucleotide-diphospho-sugar transferases"/>
    <property type="match status" value="1"/>
</dbReference>
<evidence type="ECO:0000256" key="1">
    <source>
        <dbReference type="ARBA" id="ARBA00022679"/>
    </source>
</evidence>
<dbReference type="InterPro" id="IPR029044">
    <property type="entry name" value="Nucleotide-diphossugar_trans"/>
</dbReference>
<evidence type="ECO:0000313" key="3">
    <source>
        <dbReference type="EMBL" id="MFC6322354.1"/>
    </source>
</evidence>
<organism evidence="3 4">
    <name type="scientific">Companilactobacillus baiquanensis</name>
    <dbReference type="NCBI Taxonomy" id="2486005"/>
    <lineage>
        <taxon>Bacteria</taxon>
        <taxon>Bacillati</taxon>
        <taxon>Bacillota</taxon>
        <taxon>Bacilli</taxon>
        <taxon>Lactobacillales</taxon>
        <taxon>Lactobacillaceae</taxon>
        <taxon>Companilactobacillus</taxon>
    </lineage>
</organism>
<proteinExistence type="predicted"/>
<dbReference type="PANTHER" id="PTHR19136">
    <property type="entry name" value="MOLYBDENUM COFACTOR GUANYLYLTRANSFERASE"/>
    <property type="match status" value="1"/>
</dbReference>
<dbReference type="PANTHER" id="PTHR19136:SF81">
    <property type="entry name" value="MOLYBDENUM COFACTOR GUANYLYLTRANSFERASE"/>
    <property type="match status" value="1"/>
</dbReference>
<dbReference type="RefSeq" id="WP_125591745.1">
    <property type="nucleotide sequence ID" value="NZ_JBHSSN010000002.1"/>
</dbReference>
<dbReference type="GO" id="GO:0016740">
    <property type="term" value="F:transferase activity"/>
    <property type="evidence" value="ECO:0007669"/>
    <property type="project" value="UniProtKB-KW"/>
</dbReference>